<protein>
    <submittedName>
        <fullName evidence="3">Alpha/beta fold hydrolase</fullName>
    </submittedName>
</protein>
<dbReference type="Gene3D" id="3.40.50.1820">
    <property type="entry name" value="alpha/beta hydrolase"/>
    <property type="match status" value="1"/>
</dbReference>
<dbReference type="EMBL" id="JAMSHT010000001">
    <property type="protein sequence ID" value="MCM8556205.1"/>
    <property type="molecule type" value="Genomic_DNA"/>
</dbReference>
<dbReference type="PANTHER" id="PTHR43265:SF1">
    <property type="entry name" value="ESTERASE ESTD"/>
    <property type="match status" value="1"/>
</dbReference>
<dbReference type="Proteomes" id="UP001155128">
    <property type="component" value="Unassembled WGS sequence"/>
</dbReference>
<comment type="caution">
    <text evidence="3">The sequence shown here is derived from an EMBL/GenBank/DDBJ whole genome shotgun (WGS) entry which is preliminary data.</text>
</comment>
<evidence type="ECO:0000256" key="1">
    <source>
        <dbReference type="SAM" id="SignalP"/>
    </source>
</evidence>
<feature type="signal peptide" evidence="1">
    <location>
        <begin position="1"/>
        <end position="24"/>
    </location>
</feature>
<organism evidence="3 4">
    <name type="scientific">Sphingomicrobium sediminis</name>
    <dbReference type="NCBI Taxonomy" id="2950949"/>
    <lineage>
        <taxon>Bacteria</taxon>
        <taxon>Pseudomonadati</taxon>
        <taxon>Pseudomonadota</taxon>
        <taxon>Alphaproteobacteria</taxon>
        <taxon>Sphingomonadales</taxon>
        <taxon>Sphingomonadaceae</taxon>
        <taxon>Sphingomicrobium</taxon>
    </lineage>
</organism>
<feature type="chain" id="PRO_5040784253" evidence="1">
    <location>
        <begin position="25"/>
        <end position="448"/>
    </location>
</feature>
<sequence length="448" mass="48284">MGLVGFVKLFGLLVSLAIATPALAQADEDLLTGHWQGALMRDGAPLLVEMEISRGDDGLVAETRFPEWLTYQSSMDAVRIDERVIIEDFYGDDAVLELDPKFAQMVGSVGDERRLHLKKVAPPGRWQTEAREIELEADGRALRGSLVSPMGEGVFPALLLIQGRGCTTRSLGTAEAFARQGYVVLTMDRGGAGKSEGDCATSRFEGLAIESNAAFTFLAEQEQVDPDRVGLVGTSLGGWVAQAVAGDLAGEETAPSFLVTWVGPATSILQQQYESADTFAAMADLDEERTTLVRRSVTLAANGGDDAFAELAAIYAQANEEGWKDSLYAPDDLPETAADGPGIFLQRYRYDPAEDAEALGDIAYLAMFGEVDPIVPLASNRAAFKALTAGNDRARIYVVTGQGHGLEHGDQMVELPSGATYFKHDTVEPRYMIETLRFLDDMGFAGPR</sequence>
<gene>
    <name evidence="3" type="ORF">NDO55_00020</name>
</gene>
<dbReference type="RefSeq" id="WP_252111203.1">
    <property type="nucleotide sequence ID" value="NZ_JAMSHT010000001.1"/>
</dbReference>
<keyword evidence="1" id="KW-0732">Signal</keyword>
<keyword evidence="3" id="KW-0378">Hydrolase</keyword>
<accession>A0A9X2EEN6</accession>
<dbReference type="GO" id="GO:0052689">
    <property type="term" value="F:carboxylic ester hydrolase activity"/>
    <property type="evidence" value="ECO:0007669"/>
    <property type="project" value="TreeGrafter"/>
</dbReference>
<feature type="domain" description="Xaa-Pro dipeptidyl-peptidase-like" evidence="2">
    <location>
        <begin position="138"/>
        <end position="282"/>
    </location>
</feature>
<dbReference type="InterPro" id="IPR053145">
    <property type="entry name" value="AB_hydrolase_Est10"/>
</dbReference>
<dbReference type="Pfam" id="PF02129">
    <property type="entry name" value="Peptidase_S15"/>
    <property type="match status" value="1"/>
</dbReference>
<keyword evidence="4" id="KW-1185">Reference proteome</keyword>
<dbReference type="SUPFAM" id="SSF53474">
    <property type="entry name" value="alpha/beta-Hydrolases"/>
    <property type="match status" value="1"/>
</dbReference>
<dbReference type="InterPro" id="IPR029058">
    <property type="entry name" value="AB_hydrolase_fold"/>
</dbReference>
<dbReference type="AlphaFoldDB" id="A0A9X2EEN6"/>
<dbReference type="InterPro" id="IPR000383">
    <property type="entry name" value="Xaa-Pro-like_dom"/>
</dbReference>
<reference evidence="3" key="1">
    <citation type="submission" date="2022-06" db="EMBL/GenBank/DDBJ databases">
        <title>Sphingomicrobium sedimins sp. nov., a marine bacterium isolated from tidal flat.</title>
        <authorList>
            <person name="Kim C.-H."/>
            <person name="Yoo Y."/>
            <person name="Kim J.-J."/>
        </authorList>
    </citation>
    <scope>NUCLEOTIDE SEQUENCE</scope>
    <source>
        <strain evidence="3">GRR-S6-50</strain>
    </source>
</reference>
<evidence type="ECO:0000313" key="3">
    <source>
        <dbReference type="EMBL" id="MCM8556205.1"/>
    </source>
</evidence>
<evidence type="ECO:0000259" key="2">
    <source>
        <dbReference type="Pfam" id="PF02129"/>
    </source>
</evidence>
<dbReference type="PANTHER" id="PTHR43265">
    <property type="entry name" value="ESTERASE ESTD"/>
    <property type="match status" value="1"/>
</dbReference>
<evidence type="ECO:0000313" key="4">
    <source>
        <dbReference type="Proteomes" id="UP001155128"/>
    </source>
</evidence>
<name>A0A9X2EEN6_9SPHN</name>
<proteinExistence type="predicted"/>